<dbReference type="CDD" id="cd10448">
    <property type="entry name" value="GIY-YIG_unchar_3"/>
    <property type="match status" value="1"/>
</dbReference>
<sequence>MGGWVYIMSNRPGGVLYIGVTSDLPFRVHQHRTGKGSAFCRRYGLTRLVYAEQHDDIHAAIVREKAMKAWKREWKIELIETINPAWDDLYERLAGL</sequence>
<dbReference type="PATRIC" id="fig|1581420.6.peg.2019"/>
<proteinExistence type="inferred from homology"/>
<comment type="similarity">
    <text evidence="1">Belongs to the UPF0213 family.</text>
</comment>
<organism evidence="3 4">
    <name type="scientific">Aurantiacibacter luteus</name>
    <dbReference type="NCBI Taxonomy" id="1581420"/>
    <lineage>
        <taxon>Bacteria</taxon>
        <taxon>Pseudomonadati</taxon>
        <taxon>Pseudomonadota</taxon>
        <taxon>Alphaproteobacteria</taxon>
        <taxon>Sphingomonadales</taxon>
        <taxon>Erythrobacteraceae</taxon>
        <taxon>Aurantiacibacter</taxon>
    </lineage>
</organism>
<dbReference type="PANTHER" id="PTHR34477">
    <property type="entry name" value="UPF0213 PROTEIN YHBQ"/>
    <property type="match status" value="1"/>
</dbReference>
<evidence type="ECO:0000313" key="4">
    <source>
        <dbReference type="Proteomes" id="UP000053464"/>
    </source>
</evidence>
<gene>
    <name evidence="3" type="ORF">AAW00_09845</name>
</gene>
<evidence type="ECO:0000313" key="3">
    <source>
        <dbReference type="EMBL" id="KLE34508.1"/>
    </source>
</evidence>
<dbReference type="Gene3D" id="3.40.1440.10">
    <property type="entry name" value="GIY-YIG endonuclease"/>
    <property type="match status" value="1"/>
</dbReference>
<accession>A0A0G9MZ01</accession>
<protein>
    <submittedName>
        <fullName evidence="3">Excinuclease ABC subunit C</fullName>
    </submittedName>
</protein>
<dbReference type="EMBL" id="LBHB01000002">
    <property type="protein sequence ID" value="KLE34508.1"/>
    <property type="molecule type" value="Genomic_DNA"/>
</dbReference>
<feature type="domain" description="GIY-YIG" evidence="2">
    <location>
        <begin position="1"/>
        <end position="77"/>
    </location>
</feature>
<dbReference type="Proteomes" id="UP000053464">
    <property type="component" value="Unassembled WGS sequence"/>
</dbReference>
<dbReference type="RefSeq" id="WP_047004155.1">
    <property type="nucleotide sequence ID" value="NZ_LBHB01000002.1"/>
</dbReference>
<dbReference type="Pfam" id="PF01541">
    <property type="entry name" value="GIY-YIG"/>
    <property type="match status" value="1"/>
</dbReference>
<reference evidence="3 4" key="1">
    <citation type="submission" date="2015-04" db="EMBL/GenBank/DDBJ databases">
        <title>The draft genome sequence of Erythrobacter luteus KA37.</title>
        <authorList>
            <person name="Zhuang L."/>
            <person name="Liu Y."/>
            <person name="Shao Z."/>
        </authorList>
    </citation>
    <scope>NUCLEOTIDE SEQUENCE [LARGE SCALE GENOMIC DNA]</scope>
    <source>
        <strain evidence="3 4">KA37</strain>
    </source>
</reference>
<evidence type="ECO:0000259" key="2">
    <source>
        <dbReference type="PROSITE" id="PS50164"/>
    </source>
</evidence>
<comment type="caution">
    <text evidence="3">The sequence shown here is derived from an EMBL/GenBank/DDBJ whole genome shotgun (WGS) entry which is preliminary data.</text>
</comment>
<name>A0A0G9MZ01_9SPHN</name>
<dbReference type="InterPro" id="IPR035901">
    <property type="entry name" value="GIY-YIG_endonuc_sf"/>
</dbReference>
<dbReference type="SUPFAM" id="SSF82771">
    <property type="entry name" value="GIY-YIG endonuclease"/>
    <property type="match status" value="1"/>
</dbReference>
<keyword evidence="4" id="KW-1185">Reference proteome</keyword>
<dbReference type="STRING" id="1581420.AAW00_09845"/>
<dbReference type="OrthoDB" id="287318at2"/>
<dbReference type="InterPro" id="IPR050190">
    <property type="entry name" value="UPF0213_domain"/>
</dbReference>
<dbReference type="SMART" id="SM00465">
    <property type="entry name" value="GIYc"/>
    <property type="match status" value="1"/>
</dbReference>
<dbReference type="InterPro" id="IPR000305">
    <property type="entry name" value="GIY-YIG_endonuc"/>
</dbReference>
<evidence type="ECO:0000256" key="1">
    <source>
        <dbReference type="ARBA" id="ARBA00007435"/>
    </source>
</evidence>
<dbReference type="PANTHER" id="PTHR34477:SF5">
    <property type="entry name" value="BSL5627 PROTEIN"/>
    <property type="match status" value="1"/>
</dbReference>
<dbReference type="AlphaFoldDB" id="A0A0G9MZ01"/>
<dbReference type="PROSITE" id="PS50164">
    <property type="entry name" value="GIY_YIG"/>
    <property type="match status" value="1"/>
</dbReference>